<evidence type="ECO:0000313" key="4">
    <source>
        <dbReference type="Proteomes" id="UP001164746"/>
    </source>
</evidence>
<feature type="repeat" description="ANK" evidence="1">
    <location>
        <begin position="535"/>
        <end position="567"/>
    </location>
</feature>
<keyword evidence="1" id="KW-0040">ANK repeat</keyword>
<dbReference type="Pfam" id="PF12796">
    <property type="entry name" value="Ank_2"/>
    <property type="match status" value="1"/>
</dbReference>
<feature type="region of interest" description="Disordered" evidence="2">
    <location>
        <begin position="121"/>
        <end position="168"/>
    </location>
</feature>
<dbReference type="InterPro" id="IPR036770">
    <property type="entry name" value="Ankyrin_rpt-contain_sf"/>
</dbReference>
<dbReference type="PROSITE" id="PS50297">
    <property type="entry name" value="ANK_REP_REGION"/>
    <property type="match status" value="1"/>
</dbReference>
<feature type="region of interest" description="Disordered" evidence="2">
    <location>
        <begin position="599"/>
        <end position="690"/>
    </location>
</feature>
<dbReference type="Proteomes" id="UP001164746">
    <property type="component" value="Chromosome 2"/>
</dbReference>
<organism evidence="3 4">
    <name type="scientific">Mya arenaria</name>
    <name type="common">Soft-shell clam</name>
    <dbReference type="NCBI Taxonomy" id="6604"/>
    <lineage>
        <taxon>Eukaryota</taxon>
        <taxon>Metazoa</taxon>
        <taxon>Spiralia</taxon>
        <taxon>Lophotrochozoa</taxon>
        <taxon>Mollusca</taxon>
        <taxon>Bivalvia</taxon>
        <taxon>Autobranchia</taxon>
        <taxon>Heteroconchia</taxon>
        <taxon>Euheterodonta</taxon>
        <taxon>Imparidentia</taxon>
        <taxon>Neoheterodontei</taxon>
        <taxon>Myida</taxon>
        <taxon>Myoidea</taxon>
        <taxon>Myidae</taxon>
        <taxon>Mya</taxon>
    </lineage>
</organism>
<evidence type="ECO:0000256" key="1">
    <source>
        <dbReference type="PROSITE-ProRule" id="PRU00023"/>
    </source>
</evidence>
<feature type="compositionally biased region" description="Polar residues" evidence="2">
    <location>
        <begin position="626"/>
        <end position="636"/>
    </location>
</feature>
<feature type="region of interest" description="Disordered" evidence="2">
    <location>
        <begin position="191"/>
        <end position="223"/>
    </location>
</feature>
<feature type="compositionally biased region" description="Basic and acidic residues" evidence="2">
    <location>
        <begin position="455"/>
        <end position="466"/>
    </location>
</feature>
<protein>
    <submittedName>
        <fullName evidence="3">ESPN-like protein</fullName>
    </submittedName>
</protein>
<dbReference type="EMBL" id="CP111013">
    <property type="protein sequence ID" value="WAQ97326.1"/>
    <property type="molecule type" value="Genomic_DNA"/>
</dbReference>
<dbReference type="Gene3D" id="2.60.60.20">
    <property type="entry name" value="PLAT/LH2 domain"/>
    <property type="match status" value="1"/>
</dbReference>
<feature type="compositionally biased region" description="Basic and acidic residues" evidence="2">
    <location>
        <begin position="193"/>
        <end position="210"/>
    </location>
</feature>
<keyword evidence="4" id="KW-1185">Reference proteome</keyword>
<sequence>MSSETVAKTVGKKLRYYFERRKWDNVVQSSPYKENLVYHVKRSYSFTQHPTMPEWMYRNHPTQGRTIKPELVGFGVGLKSQKHKRIKGGFPVMRSVPSSKVTRGEAHRLIDVATKILVATERVQDMKSRPGSPTRKPAAPAPFETSKPLPDNTRGQRKKRPSTAKYSWDIHGRRHVRVKSYDDSFIPDWIMTQKKEHPEPPKEERPKTPEPKPSPRPRSAKYRHREATVINVPEPSVRREVVVNQGSQTADDVGIQTEKKLLEEYDHGKGFAWFLDGVSVYDMHEKRIYEFVCADWLSGRDGDRQTYKELKLDCERAFVEAYDDVRERSYPQAGRDRRKDENSNESKASKNDKRSVESIQGSRGERHSDSDDTSTSYSSSSSSNSGRGRRLSPRSKTPTKPREPSPPRQAAKDDFFDAKVSGPTFTFRSSKEDEVIQEEYLSGYKAGLNAASAEQKQEHKKEDAAKKSVLKGPTVHDAARSGDLDRMQTLLNYYPEMKEAKDESGLTPLHVSTQQGRLDIVLAAMGAALTCRSVDKQTPLHVAAMNGHLECVKWLIANRASLTTEDQLGRTALALADEYQHKEVAEFIQKCIDEARDPSSSLYAMRSSRKGLGTIEEDSSPRQERSTMWQNDTNPDSACANVGSESEGRKAREKHNSQSVQKRRLYEDQQRRMESTHTSFLDSIRSEATE</sequence>
<feature type="compositionally biased region" description="Basic residues" evidence="2">
    <location>
        <begin position="387"/>
        <end position="399"/>
    </location>
</feature>
<dbReference type="InterPro" id="IPR039323">
    <property type="entry name" value="ANKRD_45/46/60"/>
</dbReference>
<dbReference type="PANTHER" id="PTHR22677:SF4">
    <property type="entry name" value="USHER SYNDROME TYPE-1G PROTEIN-LIKE PROTEIN"/>
    <property type="match status" value="1"/>
</dbReference>
<feature type="region of interest" description="Disordered" evidence="2">
    <location>
        <begin position="451"/>
        <end position="479"/>
    </location>
</feature>
<feature type="region of interest" description="Disordered" evidence="2">
    <location>
        <begin position="327"/>
        <end position="417"/>
    </location>
</feature>
<proteinExistence type="predicted"/>
<feature type="compositionally biased region" description="Basic and acidic residues" evidence="2">
    <location>
        <begin position="646"/>
        <end position="656"/>
    </location>
</feature>
<dbReference type="PROSITE" id="PS50088">
    <property type="entry name" value="ANK_REPEAT"/>
    <property type="match status" value="1"/>
</dbReference>
<feature type="compositionally biased region" description="Basic and acidic residues" evidence="2">
    <location>
        <begin position="664"/>
        <end position="675"/>
    </location>
</feature>
<feature type="compositionally biased region" description="Low complexity" evidence="2">
    <location>
        <begin position="373"/>
        <end position="386"/>
    </location>
</feature>
<gene>
    <name evidence="3" type="ORF">MAR_030016</name>
</gene>
<feature type="compositionally biased region" description="Basic and acidic residues" evidence="2">
    <location>
        <begin position="327"/>
        <end position="356"/>
    </location>
</feature>
<dbReference type="SMART" id="SM00248">
    <property type="entry name" value="ANK"/>
    <property type="match status" value="4"/>
</dbReference>
<reference evidence="3" key="1">
    <citation type="submission" date="2022-11" db="EMBL/GenBank/DDBJ databases">
        <title>Centuries of genome instability and evolution in soft-shell clam transmissible cancer (bioRxiv).</title>
        <authorList>
            <person name="Hart S.F.M."/>
            <person name="Yonemitsu M.A."/>
            <person name="Giersch R.M."/>
            <person name="Beal B.F."/>
            <person name="Arriagada G."/>
            <person name="Davis B.W."/>
            <person name="Ostrander E.A."/>
            <person name="Goff S.P."/>
            <person name="Metzger M.J."/>
        </authorList>
    </citation>
    <scope>NUCLEOTIDE SEQUENCE</scope>
    <source>
        <strain evidence="3">MELC-2E11</strain>
        <tissue evidence="3">Siphon/mantle</tissue>
    </source>
</reference>
<dbReference type="SUPFAM" id="SSF48403">
    <property type="entry name" value="Ankyrin repeat"/>
    <property type="match status" value="1"/>
</dbReference>
<name>A0ABY7DL52_MYAAR</name>
<accession>A0ABY7DL52</accession>
<feature type="compositionally biased region" description="Basic and acidic residues" evidence="2">
    <location>
        <begin position="400"/>
        <end position="417"/>
    </location>
</feature>
<dbReference type="Gene3D" id="1.25.40.20">
    <property type="entry name" value="Ankyrin repeat-containing domain"/>
    <property type="match status" value="1"/>
</dbReference>
<evidence type="ECO:0000313" key="3">
    <source>
        <dbReference type="EMBL" id="WAQ97326.1"/>
    </source>
</evidence>
<dbReference type="InterPro" id="IPR002110">
    <property type="entry name" value="Ankyrin_rpt"/>
</dbReference>
<evidence type="ECO:0000256" key="2">
    <source>
        <dbReference type="SAM" id="MobiDB-lite"/>
    </source>
</evidence>
<dbReference type="PANTHER" id="PTHR22677">
    <property type="entry name" value="ANKYRIN REPEAT DOMAIN-CONTAINING PROTEIN 60"/>
    <property type="match status" value="1"/>
</dbReference>